<dbReference type="Proteomes" id="UP000054279">
    <property type="component" value="Unassembled WGS sequence"/>
</dbReference>
<evidence type="ECO:0000256" key="1">
    <source>
        <dbReference type="SAM" id="MobiDB-lite"/>
    </source>
</evidence>
<evidence type="ECO:0000313" key="3">
    <source>
        <dbReference type="Proteomes" id="UP000054279"/>
    </source>
</evidence>
<organism evidence="2 3">
    <name type="scientific">Sphaerobolus stellatus (strain SS14)</name>
    <dbReference type="NCBI Taxonomy" id="990650"/>
    <lineage>
        <taxon>Eukaryota</taxon>
        <taxon>Fungi</taxon>
        <taxon>Dikarya</taxon>
        <taxon>Basidiomycota</taxon>
        <taxon>Agaricomycotina</taxon>
        <taxon>Agaricomycetes</taxon>
        <taxon>Phallomycetidae</taxon>
        <taxon>Geastrales</taxon>
        <taxon>Sphaerobolaceae</taxon>
        <taxon>Sphaerobolus</taxon>
    </lineage>
</organism>
<evidence type="ECO:0000313" key="2">
    <source>
        <dbReference type="EMBL" id="KIJ31339.1"/>
    </source>
</evidence>
<feature type="compositionally biased region" description="Basic and acidic residues" evidence="1">
    <location>
        <begin position="62"/>
        <end position="71"/>
    </location>
</feature>
<reference evidence="2 3" key="1">
    <citation type="submission" date="2014-06" db="EMBL/GenBank/DDBJ databases">
        <title>Evolutionary Origins and Diversification of the Mycorrhizal Mutualists.</title>
        <authorList>
            <consortium name="DOE Joint Genome Institute"/>
            <consortium name="Mycorrhizal Genomics Consortium"/>
            <person name="Kohler A."/>
            <person name="Kuo A."/>
            <person name="Nagy L.G."/>
            <person name="Floudas D."/>
            <person name="Copeland A."/>
            <person name="Barry K.W."/>
            <person name="Cichocki N."/>
            <person name="Veneault-Fourrey C."/>
            <person name="LaButti K."/>
            <person name="Lindquist E.A."/>
            <person name="Lipzen A."/>
            <person name="Lundell T."/>
            <person name="Morin E."/>
            <person name="Murat C."/>
            <person name="Riley R."/>
            <person name="Ohm R."/>
            <person name="Sun H."/>
            <person name="Tunlid A."/>
            <person name="Henrissat B."/>
            <person name="Grigoriev I.V."/>
            <person name="Hibbett D.S."/>
            <person name="Martin F."/>
        </authorList>
    </citation>
    <scope>NUCLEOTIDE SEQUENCE [LARGE SCALE GENOMIC DNA]</scope>
    <source>
        <strain evidence="2 3">SS14</strain>
    </source>
</reference>
<proteinExistence type="predicted"/>
<keyword evidence="3" id="KW-1185">Reference proteome</keyword>
<sequence length="103" mass="12045">MANLQYAMQTHVAQVHSRMVELEKQAGIWLVEDEEFADEEVEPAEPEDMEEKVEEVRKEVEDVREEVKEGHEVEDDETMKDPEADEFAKFESLAYRSTLLSRT</sequence>
<gene>
    <name evidence="2" type="ORF">M422DRAFT_267014</name>
</gene>
<accession>A0A0C9U9X6</accession>
<dbReference type="AlphaFoldDB" id="A0A0C9U9X6"/>
<protein>
    <submittedName>
        <fullName evidence="2">Uncharacterized protein</fullName>
    </submittedName>
</protein>
<dbReference type="HOGENOM" id="CLU_2265424_0_0_1"/>
<dbReference type="EMBL" id="KN837244">
    <property type="protein sequence ID" value="KIJ31339.1"/>
    <property type="molecule type" value="Genomic_DNA"/>
</dbReference>
<feature type="region of interest" description="Disordered" evidence="1">
    <location>
        <begin position="62"/>
        <end position="85"/>
    </location>
</feature>
<name>A0A0C9U9X6_SPHS4</name>